<dbReference type="InterPro" id="IPR005546">
    <property type="entry name" value="Autotransporte_beta"/>
</dbReference>
<feature type="domain" description="Autotransporter" evidence="1">
    <location>
        <begin position="4233"/>
        <end position="4507"/>
    </location>
</feature>
<keyword evidence="3" id="KW-1185">Reference proteome</keyword>
<gene>
    <name evidence="2" type="ORF">KCG46_05915</name>
</gene>
<reference evidence="2" key="1">
    <citation type="submission" date="2021-04" db="EMBL/GenBank/DDBJ databases">
        <authorList>
            <person name="Pira H."/>
            <person name="Risdian C."/>
            <person name="Wink J."/>
        </authorList>
    </citation>
    <scope>NUCLEOTIDE SEQUENCE</scope>
    <source>
        <strain evidence="2">WH158</strain>
    </source>
</reference>
<organism evidence="2 3">
    <name type="scientific">Erythrobacter crassostreae</name>
    <dbReference type="NCBI Taxonomy" id="2828328"/>
    <lineage>
        <taxon>Bacteria</taxon>
        <taxon>Pseudomonadati</taxon>
        <taxon>Pseudomonadota</taxon>
        <taxon>Alphaproteobacteria</taxon>
        <taxon>Sphingomonadales</taxon>
        <taxon>Erythrobacteraceae</taxon>
        <taxon>Erythrobacter/Porphyrobacter group</taxon>
        <taxon>Erythrobacter</taxon>
    </lineage>
</organism>
<dbReference type="EMBL" id="JAGSPC010000001">
    <property type="protein sequence ID" value="MBV7259107.1"/>
    <property type="molecule type" value="Genomic_DNA"/>
</dbReference>
<dbReference type="PROSITE" id="PS51208">
    <property type="entry name" value="AUTOTRANSPORTER"/>
    <property type="match status" value="1"/>
</dbReference>
<evidence type="ECO:0000313" key="2">
    <source>
        <dbReference type="EMBL" id="MBV7259107.1"/>
    </source>
</evidence>
<comment type="caution">
    <text evidence="2">The sequence shown here is derived from an EMBL/GenBank/DDBJ whole genome shotgun (WGS) entry which is preliminary data.</text>
</comment>
<dbReference type="InterPro" id="IPR006626">
    <property type="entry name" value="PbH1"/>
</dbReference>
<name>A0A9X1F2I2_9SPHN</name>
<evidence type="ECO:0000259" key="1">
    <source>
        <dbReference type="PROSITE" id="PS51208"/>
    </source>
</evidence>
<protein>
    <recommendedName>
        <fullName evidence="1">Autotransporter domain-containing protein</fullName>
    </recommendedName>
</protein>
<dbReference type="RefSeq" id="WP_218404346.1">
    <property type="nucleotide sequence ID" value="NZ_JAGSPC010000001.1"/>
</dbReference>
<dbReference type="SMART" id="SM00869">
    <property type="entry name" value="Autotransporter"/>
    <property type="match status" value="1"/>
</dbReference>
<sequence>MTNDQQTQSSALKLSSIASGVDNFLRFSRSAMLRGGRVTKFKGVAASYSPELGLVTAGSSDVACGGRGSSTLSLARRLLRWSAAPLALAAASSPAFAQAQDECVEVTPGSFVCEDNGDPATTEQDISNGLSAVPVVAEIQDGFDIDTTGTGEAGLSAGSAEGITITLADGASSTIIGDTDGVRLDNEDDGAIDATFGNVTGLTGDGIDALNTSNNGGGLALDTTAGAVIGGANGIDVLNRGSGVVSVTTGNVTGQNGDGVQVGGNSNTSDIFVDTSAGTVSGSRYGVNVDNFGYGAATIITGDVVATNRDGIDVSDDGENGAGFDGTDIFIDSSAGSVTGGDNGIEARNFDTGDLTIITGDVTGLTNNGVRASNGSGTTDLTIDTSAGAVYGFFAGVNAFNSGTGSTTIITGDVDTGYGETGIRDGVYARNNTSATDLIIDSSAGWVEGQINGIRAIQNGSGDTVITTADVDGESGNGNGIDARNNAGSGSLTIDSTAGAVRGGGEGIRATNSGTGNTNITTADVRNSATNQSAIVVFSRQFTGDLNIDTSAGTVRGGYRGISGIGYGTGNISVVTADVTAVSNDAINISDNGEEGVGVDIAIDTTQGALSGGRNGLYAGNNGTGDLSITTADVSGAARSGIYGVNRDDTTGNLSIDSTAGTVFGARYGIDASNAGVGDLTITTAAVTGNDGSEGNAITARNSNAAGGAVTINTVAGAVTGGDRGIYASNDGSGGIAITTADVTTLYSGEYGQGIDASDRGAGSLSIDTTAGAVSAVGEGIRARNNGGGGLSITAANVTSANSTGINASVLNSDGDAIIDTTAGVVTGGTDGINLNNDGSGDSFVVTGAVTGTAGNGIEVYGGESGEGVHSVDSTGGAVIGGGGHGILVTDDGGTDIAITTADVTGASGDGIRAIGQSNNGKNITIDTTAGTVTGLGFGSVGIETSNQGTGDTNITTADVFGSDAGISVSTSAGSGEVSIDTSAGTVDGGFFGIVSQHSGTGRQSITTGDVSTYSGDAISASNSAATTTDLVIDSTAGQLLGRGSGIVANNLGTGYTRITAAGVTGSSNLGDGIQVTNDVDTTDLVIDSTAGPVIGGDNGIYARNDGTGDTSITTADVTGERGNGIDAQNAASAGDLTINTAAGAVVAADDGINVINDGTGSTNITAGDVTAGGEFGIFAYSYGTDLIIDTTAGTVTAVTNDFDSAIYARNYGSGEVVITTGALNGSDYGVYGYNSDDGTDLTIDTRGGAVVGGFEGVEGRNDGSGALTILTADVTGGSDEGIEAFNEGTDLTINSSYGSVLGEGSGIYAENSGSGILSITAADVSGQDEHGVEARNFGTDLIVNTAAGSVIGGESGIYARNVGTGVTSITTANVTGTGTDYDGIYAVNTDDGTDVIVDSTAGAVTGDRNGINVRNNGTGNTSITTADVTGQTRAGIYAYSGFDTGNLTVDSTLGSVAAFETGVAAIHGGSGDVNVITADVTSQAGVGVYAYSEGVGDLVVNTAAGAVSGDTDGVYARHIRGGDVTVVAGDVIGNSGDGVKALLQGSTGNLTINTSAGAVSGGQNGINAENQGSGILSITTADVSGGLKGILARTVGIDLVINSAAGAVSGGVVGIDAQHNGTGTMTIITADVTGDTDDGISALNTASGADLIINSAAGTVTGAVSGIDADNDGAGALIITSADAIGAAGDGITADNSARGTDLLLNSAAGDVSGGLSGISAVNNGTGGLIITAANAEGVSADGINAFNSVAGLGITINSAAGAVSGENNGIAASNEGSSVLLITTADVTGTAQEGILASNIGVDTIINSTAGAVSGGTSGVDATNATGLLVINTADVSGAAGNGITAANAGTELIINSAAGSVTGSADGIVADNQGTSILLITTADVTGGTGDGINARNSSDGSVLIIDSSAGAVSGGAFGILASNRGSGDVRVTTGDVTVAGDQTEGQGDAVNVRNSAAGGNIAVDTTAGTVSGLRQGVYANQNGIGDLSITTADVNGVENGVTGFNQSPAANLSIDTSAGSVNSVGTAVLARNYGSGVTSVVTGNVTSTVRDGVNVRNATVGGDIAIDTTAGAVTGAEDGIDVYNDAPDADTTIITGDVTGQTGAGILVSDYGEGGYGAGDITINSVAGAITGATIGIDVENRGVGDLSITTADVAADAQYGIRAENSNYSTGALTIDTVAGDVTGNGTGIFATNFGAGALSITTGDVAAYGEGQSNGAIFARNDGTDLIIDTSAGRATTELGSGINATNNGTGVTTITTADVESEDGFGIFVNNGADTTGLTIDTSAGAIEGVYSGIEARNNGSGETSITTANVTGGDNGIDVDAGSNTGPIAIDTLAGAVSAQNIGILVETDSGANITVTSADVTTEADYGVNVISDGPGGDITIDTTAGAIVSGSSPISARQLGDTGTVRVTTGDVETTERYAGVFVFNDGDDTYVDTSAGSATGISNGVFINHSGSGDVILTTADVTGAEVHGVRLSAGTGSINAVVDTSAGQASGFQDGVNANHGGTGSLTITTANVDGQNDDGIFGRVRYGTDLTIDSSAGAVTGNDNGVYASNDGSGFTSITTADVTATSGDGVTMMTGADTTILDIDTSAGAVTGSNRGIYANHAGSGDLTITVGNVTGQSAEGILASTSQDTANIFVQGGDGIASNVIGATDGIALTTQGADITITGLDSVTGQAGDGLNLVSNGGNIAVSDIGTVSGLGGNGIFAVSDAGNITIENVGLVGGITATGGIGIAAYAENGGTITIGTSGDVSGETYGVDGSALGGAGDITIDTTNYAVNAAIGIRAVNSGGGDTSVTTADVTGSAGEGILASTEGGSVTVDSTAGTVTGLTNGIVAVNNGTSDTTITTADVTGTSTDGISALNATGAGDLIIDTSAGAVSGSIYGITTDNNGTGDTTVTTSDVSGRFAVSVIGRESSGDLTIDTTNGTVTGSAFGLRAIGRSSGAVSVTTADVTSTDDPLSTAVSARGAGASVTVDTTAGSIMGGAGGVNAVSEGALGETLSITTGDVTTIAAYVGAGSAVFARAESGNVIIDTTAGDLVSFVDGVSAEAQNGSLIITTANVTAQTGDGIIANNNSFDSDTVINTAAGSVSAALDGINVDQGGARFLSIVTANVTGGENGIFARSNGIDVTINSAAGAVTGGIAGIDAQHDGTGTVAIITADVTGNTGDGISAVNQTQGADLIINSVAGSVAGAEAGIDADNNGAGALIITSAGAAGGTGAGISADNGANGTDILLNTASGDVSGAAGIIANNLGTGGVLLSTGDVTGDTGNGIDATNSTAGLGVIIDSAAGNVTGADVGISASNSGSSVLLVTTADVTGSSAEGILTLNTGVDTIINSVAGTVGGGTDGISAANSVGLLVVNTATVTGASGDGITATNAGSELIINSSAGSVTGFDNGIAADNQGSSILNITAADVTGQNGAGITATNSGTDLLIFSDTGSVSGQADGIAATNVGTGFLSVISGGVEGATGDGIIAVNLGTDLVVNSTAGGVSGAVYGIQADNVGTGLLSITTADVIGAGDDAILAINTGTDAMIDTTAGIVSGGDDGINVRNSGSGVLRIDTGNVSGNGDNAIEARNYGTDLIIDTSGGAISGRSNGIIAINNGSGLHSIVTSDVTAEVSAAIYAFSRGTDFIVDTSAGTVTGGQRGINARLVGTGALSITSADVEGSMFDGISADNDGTDITIDSTAGTVASGFIGIRSVNNGSGSTTISTADVTGRSFDALFVINTGTDVSVDTSAGIALGARNGIFVDQAGSGSASIVTSDVQGVEAAGINIVSSGGTVSIDSGAGTVVGNTAGVFADQQSDGDLTLFVNEVMGGVGIDTQATTGATSITLSPTAIVMSTEGFAIDARSTGGDISIQGSSGMVSGAADGIYVRSDMGDIAIDTIDLVQGLSGDGLDLVSDGGDISVTAIDLIIGAAGSGIFANSGEGNVDIAGNGDISGAQAGIVAQSSGAGEISVDVSGITFGDSYGIDVSTQGGSASLFNSGTLSGGSFAVFASGDQTGPVSLVNTGTVGEAISFAGADDRFENSGLFIASGTSDFGDGTDVLANLDMISVADSAQFLRLEQLSSDGLITLANGAANGSLTTSGDFIGSGGTLALDVDFATNLADVFTIGGAATGVTQLNVNLLNSNATFEADILIVDGGAGTEAGAFVIDAATLSNSPFFAFELDFDAAANDFTLGLSLQPQVFGANKLAEGTQSLWYRSADTWGDHRANTRFADDDSSPIWAVMYGAVSNRDETFTDLIGITGDAVLDYSQDFFGIQAGVEKRLGETLTAGISGGYLNSNLRLEDRGTSARFDVLNIGASVSWQSGGFFADALVKYDSIQGVLSDVVQGSFSGRVDGSAFGARIETGYRIGNDGFYAEPHVALDLQRTNLDDLSIASQTFEFSNLNGLRGAAGLRLGGYAKSGANTTIGYYLDASAMREFDGKANTRFSIASDSIEFQNNPIDTYAHLEAGITLDTKGPVSGFFNVETDLSSDYTSFGGNVGIRIKF</sequence>
<proteinExistence type="predicted"/>
<accession>A0A9X1F2I2</accession>
<evidence type="ECO:0000313" key="3">
    <source>
        <dbReference type="Proteomes" id="UP001138681"/>
    </source>
</evidence>
<dbReference type="Proteomes" id="UP001138681">
    <property type="component" value="Unassembled WGS sequence"/>
</dbReference>
<dbReference type="SMART" id="SM00710">
    <property type="entry name" value="PbH1"/>
    <property type="match status" value="29"/>
</dbReference>